<dbReference type="Pfam" id="PF12639">
    <property type="entry name" value="Colicin-DNase"/>
    <property type="match status" value="1"/>
</dbReference>
<sequence>MMHFFPVDSLLFCIAERNLQMKKQLNPKLFTIFFSTLSERIKCTPKNLNRVIWLSGIRGKGLCVPKSEKVIHALHEFGLIGIEYLNAVPDFSPCKLIRIANISITETRSINFRLCDQHCSEKWNQELFEGKNNWTSTSVAQWRQTHKYTWHELNDMRSCDLVPSIIHSYFGHLGGVAEVKRKNQADHARPA</sequence>
<evidence type="ECO:0000313" key="1">
    <source>
        <dbReference type="EMBL" id="MST75049.1"/>
    </source>
</evidence>
<keyword evidence="1" id="KW-0540">Nuclease</keyword>
<proteinExistence type="predicted"/>
<accession>A0A6L5YSV5</accession>
<protein>
    <submittedName>
        <fullName evidence="1">HNH endonuclease</fullName>
    </submittedName>
</protein>
<keyword evidence="1" id="KW-0378">Hydrolase</keyword>
<dbReference type="AlphaFoldDB" id="A0A6L5YSV5"/>
<dbReference type="Proteomes" id="UP000474024">
    <property type="component" value="Unassembled WGS sequence"/>
</dbReference>
<evidence type="ECO:0000313" key="2">
    <source>
        <dbReference type="Proteomes" id="UP000474024"/>
    </source>
</evidence>
<dbReference type="GO" id="GO:0004519">
    <property type="term" value="F:endonuclease activity"/>
    <property type="evidence" value="ECO:0007669"/>
    <property type="project" value="UniProtKB-KW"/>
</dbReference>
<name>A0A6L5YSV5_9FIRM</name>
<reference evidence="1 2" key="1">
    <citation type="submission" date="2019-08" db="EMBL/GenBank/DDBJ databases">
        <title>In-depth cultivation of the pig gut microbiome towards novel bacterial diversity and tailored functional studies.</title>
        <authorList>
            <person name="Wylensek D."/>
            <person name="Hitch T.C.A."/>
            <person name="Clavel T."/>
        </authorList>
    </citation>
    <scope>NUCLEOTIDE SEQUENCE [LARGE SCALE GENOMIC DNA]</scope>
    <source>
        <strain evidence="1 2">MUC/MUC-530-WT-4D</strain>
    </source>
</reference>
<keyword evidence="1" id="KW-0255">Endonuclease</keyword>
<organism evidence="1 2">
    <name type="scientific">Roseburia porci</name>
    <dbReference type="NCBI Taxonomy" id="2605790"/>
    <lineage>
        <taxon>Bacteria</taxon>
        <taxon>Bacillati</taxon>
        <taxon>Bacillota</taxon>
        <taxon>Clostridia</taxon>
        <taxon>Lachnospirales</taxon>
        <taxon>Lachnospiraceae</taxon>
        <taxon>Roseburia</taxon>
    </lineage>
</organism>
<comment type="caution">
    <text evidence="1">The sequence shown here is derived from an EMBL/GenBank/DDBJ whole genome shotgun (WGS) entry which is preliminary data.</text>
</comment>
<gene>
    <name evidence="1" type="ORF">FYJ75_08425</name>
</gene>
<dbReference type="EMBL" id="VUNI01000013">
    <property type="protein sequence ID" value="MST75049.1"/>
    <property type="molecule type" value="Genomic_DNA"/>
</dbReference>
<keyword evidence="2" id="KW-1185">Reference proteome</keyword>